<dbReference type="AlphaFoldDB" id="A0AAX3N6A7"/>
<sequence>MKLETILQDVHYIQQEGHVVSDMNGDKVMMSIQSGKYYNLGRTGGRIWELLADGNTISEIVNILSAEYSIDQSTCGQQVELFMNSLLKEGLIKQKED</sequence>
<evidence type="ECO:0000313" key="3">
    <source>
        <dbReference type="Proteomes" id="UP001220962"/>
    </source>
</evidence>
<dbReference type="EMBL" id="CP118101">
    <property type="protein sequence ID" value="WDH84224.1"/>
    <property type="molecule type" value="Genomic_DNA"/>
</dbReference>
<dbReference type="RefSeq" id="WP_047909961.1">
    <property type="nucleotide sequence ID" value="NZ_CP118101.1"/>
</dbReference>
<keyword evidence="4" id="KW-1185">Reference proteome</keyword>
<gene>
    <name evidence="1" type="ORF">PUW23_08425</name>
    <name evidence="2" type="ORF">PUW25_07900</name>
</gene>
<accession>A0AAX3N6A7</accession>
<evidence type="ECO:0000313" key="2">
    <source>
        <dbReference type="EMBL" id="WDI03864.1"/>
    </source>
</evidence>
<name>A0AAX3N6A7_9BACL</name>
<reference evidence="1 4" key="1">
    <citation type="submission" date="2023-02" db="EMBL/GenBank/DDBJ databases">
        <title>Pathogen: clinical or host-associated sample.</title>
        <authorList>
            <person name="Hergert J."/>
            <person name="Casey R."/>
            <person name="Wagner J."/>
            <person name="Young E.L."/>
            <person name="Oakeson K.F."/>
        </authorList>
    </citation>
    <scope>NUCLEOTIDE SEQUENCE</scope>
    <source>
        <strain evidence="2 4">2022CK-00829</strain>
        <strain evidence="1">2022CK-00830</strain>
    </source>
</reference>
<organism evidence="1 3">
    <name type="scientific">Paenibacillus urinalis</name>
    <dbReference type="NCBI Taxonomy" id="521520"/>
    <lineage>
        <taxon>Bacteria</taxon>
        <taxon>Bacillati</taxon>
        <taxon>Bacillota</taxon>
        <taxon>Bacilli</taxon>
        <taxon>Bacillales</taxon>
        <taxon>Paenibacillaceae</taxon>
        <taxon>Paenibacillus</taxon>
    </lineage>
</organism>
<protein>
    <submittedName>
        <fullName evidence="1">Lasso peptide biosynthesis PqqD family chaperone</fullName>
    </submittedName>
</protein>
<dbReference type="NCBIfam" id="NF033536">
    <property type="entry name" value="lasso_PqqD_Bac"/>
    <property type="match status" value="1"/>
</dbReference>
<dbReference type="Proteomes" id="UP001220962">
    <property type="component" value="Chromosome"/>
</dbReference>
<dbReference type="Pfam" id="PF05402">
    <property type="entry name" value="PqqD"/>
    <property type="match status" value="1"/>
</dbReference>
<proteinExistence type="predicted"/>
<dbReference type="Proteomes" id="UP001221519">
    <property type="component" value="Chromosome"/>
</dbReference>
<evidence type="ECO:0000313" key="4">
    <source>
        <dbReference type="Proteomes" id="UP001221519"/>
    </source>
</evidence>
<dbReference type="InterPro" id="IPR008792">
    <property type="entry name" value="PQQD"/>
</dbReference>
<dbReference type="EMBL" id="CP118108">
    <property type="protein sequence ID" value="WDI03864.1"/>
    <property type="molecule type" value="Genomic_DNA"/>
</dbReference>
<dbReference type="InterPro" id="IPR041881">
    <property type="entry name" value="PqqD_sf"/>
</dbReference>
<dbReference type="Gene3D" id="1.10.10.1150">
    <property type="entry name" value="Coenzyme PQQ synthesis protein D (PqqD)"/>
    <property type="match status" value="1"/>
</dbReference>
<evidence type="ECO:0000313" key="1">
    <source>
        <dbReference type="EMBL" id="WDH84224.1"/>
    </source>
</evidence>